<dbReference type="EMBL" id="JAGISH010000005">
    <property type="protein sequence ID" value="MBP0482945.1"/>
    <property type="molecule type" value="Genomic_DNA"/>
</dbReference>
<dbReference type="RefSeq" id="WP_209360887.1">
    <property type="nucleotide sequence ID" value="NZ_JAGISH010000005.1"/>
</dbReference>
<comment type="caution">
    <text evidence="1">The sequence shown here is derived from an EMBL/GenBank/DDBJ whole genome shotgun (WGS) entry which is preliminary data.</text>
</comment>
<evidence type="ECO:0000313" key="2">
    <source>
        <dbReference type="Proteomes" id="UP000675940"/>
    </source>
</evidence>
<evidence type="ECO:0000313" key="1">
    <source>
        <dbReference type="EMBL" id="MBP0482945.1"/>
    </source>
</evidence>
<reference evidence="1" key="1">
    <citation type="submission" date="2021-03" db="EMBL/GenBank/DDBJ databases">
        <title>Sagittula salina sp. nov. strain M10.9X isolated from the marine waste.</title>
        <authorList>
            <person name="Satari L."/>
            <person name="Molina-Menor E."/>
            <person name="Vidal-Verdu A."/>
            <person name="Pascual J."/>
            <person name="Pereto J."/>
            <person name="Porcar M."/>
        </authorList>
    </citation>
    <scope>NUCLEOTIDE SEQUENCE</scope>
    <source>
        <strain evidence="1">M10.9X</strain>
    </source>
</reference>
<dbReference type="AlphaFoldDB" id="A0A940S3M6"/>
<gene>
    <name evidence="1" type="ORF">J5474_10635</name>
</gene>
<dbReference type="Proteomes" id="UP000675940">
    <property type="component" value="Unassembled WGS sequence"/>
</dbReference>
<proteinExistence type="predicted"/>
<sequence>MSTQILGKVSIFTDVPILEQIARDMLDGIADEALCATPVDVVLGVHRYSQLPRHRGRPLIGIQTEHFLDATGARTDETLKPRYLASYLRQCDLLVDLSPYNRPYYPWATRLLAGQKLIFGPYLFPSRSVAFDPGRTDELLFVGALNDWRRKVLGSPGVPPVRVETDLYGGALSERIRQAAAMVNLHRRPGVYSEVPRLLSAVLAGKAVVSEPLAPPFVAGRHYVPLGAAQAADFRAAFEAMRDEIAARYSFEELLRRVRPGGPNARRGDRS</sequence>
<organism evidence="1 2">
    <name type="scientific">Sagittula salina</name>
    <dbReference type="NCBI Taxonomy" id="2820268"/>
    <lineage>
        <taxon>Bacteria</taxon>
        <taxon>Pseudomonadati</taxon>
        <taxon>Pseudomonadota</taxon>
        <taxon>Alphaproteobacteria</taxon>
        <taxon>Rhodobacterales</taxon>
        <taxon>Roseobacteraceae</taxon>
        <taxon>Sagittula</taxon>
    </lineage>
</organism>
<accession>A0A940S3M6</accession>
<name>A0A940S3M6_9RHOB</name>
<protein>
    <submittedName>
        <fullName evidence="1">Uncharacterized protein</fullName>
    </submittedName>
</protein>
<keyword evidence="2" id="KW-1185">Reference proteome</keyword>